<evidence type="ECO:0000256" key="1">
    <source>
        <dbReference type="SAM" id="Phobius"/>
    </source>
</evidence>
<keyword evidence="1" id="KW-0472">Membrane</keyword>
<dbReference type="RefSeq" id="WP_228219151.1">
    <property type="nucleotide sequence ID" value="NZ_AP022869.1"/>
</dbReference>
<proteinExistence type="predicted"/>
<dbReference type="Proteomes" id="UP000501053">
    <property type="component" value="Chromosome"/>
</dbReference>
<dbReference type="EMBL" id="AP022869">
    <property type="protein sequence ID" value="BCB70436.1"/>
    <property type="molecule type" value="Genomic_DNA"/>
</dbReference>
<dbReference type="AlphaFoldDB" id="A0A6F8X882"/>
<evidence type="ECO:0000313" key="3">
    <source>
        <dbReference type="Proteomes" id="UP000501053"/>
    </source>
</evidence>
<reference evidence="2 3" key="1">
    <citation type="submission" date="2020-03" db="EMBL/GenBank/DDBJ databases">
        <title>Complete Genome Sequence of Halomonas meridiana strain Eplume2, isolated from hydrothermal-plume in the north east Pacific Ocean.</title>
        <authorList>
            <person name="Kurihara Y."/>
            <person name="Kawai S."/>
            <person name="Sakai A."/>
            <person name="Galipon J."/>
            <person name="Arakawa K."/>
        </authorList>
    </citation>
    <scope>NUCLEOTIDE SEQUENCE [LARGE SCALE GENOMIC DNA]</scope>
    <source>
        <strain evidence="2 3">Eplume2</strain>
    </source>
</reference>
<protein>
    <recommendedName>
        <fullName evidence="4">Cold-shock protein</fullName>
    </recommendedName>
</protein>
<keyword evidence="3" id="KW-1185">Reference proteome</keyword>
<accession>A0A6F8X882</accession>
<evidence type="ECO:0000313" key="2">
    <source>
        <dbReference type="EMBL" id="BCB70436.1"/>
    </source>
</evidence>
<sequence>MTEMPTYMSYLLAWYATASVITYVLYAWDKRAAIKQRQRVSEKTLHWLALLGGWPGAWCAQQQLRHKTQKTSFRRVYWATVLLNIAVLGGLVAVMPLR</sequence>
<keyword evidence="1" id="KW-1133">Transmembrane helix</keyword>
<dbReference type="Pfam" id="PF06961">
    <property type="entry name" value="DUF1294"/>
    <property type="match status" value="1"/>
</dbReference>
<feature type="transmembrane region" description="Helical" evidence="1">
    <location>
        <begin position="76"/>
        <end position="97"/>
    </location>
</feature>
<name>A0A6F8X882_9GAMM</name>
<feature type="transmembrane region" description="Helical" evidence="1">
    <location>
        <begin position="12"/>
        <end position="29"/>
    </location>
</feature>
<dbReference type="InterPro" id="IPR010718">
    <property type="entry name" value="DUF1294"/>
</dbReference>
<dbReference type="GeneID" id="97275490"/>
<organism evidence="2 3">
    <name type="scientific">Vreelandella aquamarina</name>
    <dbReference type="NCBI Taxonomy" id="77097"/>
    <lineage>
        <taxon>Bacteria</taxon>
        <taxon>Pseudomonadati</taxon>
        <taxon>Pseudomonadota</taxon>
        <taxon>Gammaproteobacteria</taxon>
        <taxon>Oceanospirillales</taxon>
        <taxon>Halomonadaceae</taxon>
        <taxon>Vreelandella</taxon>
    </lineage>
</organism>
<evidence type="ECO:0008006" key="4">
    <source>
        <dbReference type="Google" id="ProtNLM"/>
    </source>
</evidence>
<keyword evidence="1" id="KW-0812">Transmembrane</keyword>
<gene>
    <name evidence="2" type="ORF">HMEPL2_07870</name>
</gene>